<reference evidence="2 4" key="3">
    <citation type="submission" date="2019-07" db="EMBL/GenBank/DDBJ databases">
        <title>Whole genome shotgun sequence of Methylobacterium oxalidis NBRC 107715.</title>
        <authorList>
            <person name="Hosoyama A."/>
            <person name="Uohara A."/>
            <person name="Ohji S."/>
            <person name="Ichikawa N."/>
        </authorList>
    </citation>
    <scope>NUCLEOTIDE SEQUENCE [LARGE SCALE GENOMIC DNA]</scope>
    <source>
        <strain evidence="2 4">NBRC 107715</strain>
    </source>
</reference>
<evidence type="ECO:0000313" key="4">
    <source>
        <dbReference type="Proteomes" id="UP000321960"/>
    </source>
</evidence>
<dbReference type="Proteomes" id="UP001156856">
    <property type="component" value="Unassembled WGS sequence"/>
</dbReference>
<dbReference type="RefSeq" id="WP_147026183.1">
    <property type="nucleotide sequence ID" value="NZ_BJZU01000048.1"/>
</dbReference>
<evidence type="ECO:0000256" key="1">
    <source>
        <dbReference type="SAM" id="Phobius"/>
    </source>
</evidence>
<organism evidence="2 4">
    <name type="scientific">Methylobacterium oxalidis</name>
    <dbReference type="NCBI Taxonomy" id="944322"/>
    <lineage>
        <taxon>Bacteria</taxon>
        <taxon>Pseudomonadati</taxon>
        <taxon>Pseudomonadota</taxon>
        <taxon>Alphaproteobacteria</taxon>
        <taxon>Hyphomicrobiales</taxon>
        <taxon>Methylobacteriaceae</taxon>
        <taxon>Methylobacterium</taxon>
    </lineage>
</organism>
<evidence type="ECO:0000313" key="5">
    <source>
        <dbReference type="Proteomes" id="UP001156856"/>
    </source>
</evidence>
<comment type="caution">
    <text evidence="2">The sequence shown here is derived from an EMBL/GenBank/DDBJ whole genome shotgun (WGS) entry which is preliminary data.</text>
</comment>
<reference evidence="3" key="1">
    <citation type="journal article" date="2014" name="Int. J. Syst. Evol. Microbiol.">
        <title>Complete genome of a new Firmicutes species belonging to the dominant human colonic microbiota ('Ruminococcus bicirculans') reveals two chromosomes and a selective capacity to utilize plant glucans.</title>
        <authorList>
            <consortium name="NISC Comparative Sequencing Program"/>
            <person name="Wegmann U."/>
            <person name="Louis P."/>
            <person name="Goesmann A."/>
            <person name="Henrissat B."/>
            <person name="Duncan S.H."/>
            <person name="Flint H.J."/>
        </authorList>
    </citation>
    <scope>NUCLEOTIDE SEQUENCE</scope>
    <source>
        <strain evidence="3">NBRC 107715</strain>
    </source>
</reference>
<dbReference type="EMBL" id="BJZU01000048">
    <property type="protein sequence ID" value="GEP04566.1"/>
    <property type="molecule type" value="Genomic_DNA"/>
</dbReference>
<keyword evidence="5" id="KW-1185">Reference proteome</keyword>
<dbReference type="Proteomes" id="UP000321960">
    <property type="component" value="Unassembled WGS sequence"/>
</dbReference>
<proteinExistence type="predicted"/>
<accession>A0A512J3M8</accession>
<feature type="transmembrane region" description="Helical" evidence="1">
    <location>
        <begin position="30"/>
        <end position="48"/>
    </location>
</feature>
<dbReference type="AlphaFoldDB" id="A0A512J3M8"/>
<reference evidence="5" key="2">
    <citation type="journal article" date="2019" name="Int. J. Syst. Evol. Microbiol.">
        <title>The Global Catalogue of Microorganisms (GCM) 10K type strain sequencing project: providing services to taxonomists for standard genome sequencing and annotation.</title>
        <authorList>
            <consortium name="The Broad Institute Genomics Platform"/>
            <consortium name="The Broad Institute Genome Sequencing Center for Infectious Disease"/>
            <person name="Wu L."/>
            <person name="Ma J."/>
        </authorList>
    </citation>
    <scope>NUCLEOTIDE SEQUENCE [LARGE SCALE GENOMIC DNA]</scope>
    <source>
        <strain evidence="5">NBRC 107715</strain>
    </source>
</reference>
<keyword evidence="1" id="KW-1133">Transmembrane helix</keyword>
<sequence>MNIPAALVLQSVPFAGLALAQEAPGRDAIAVAYVALFGIVASMILLFGDVGSLSPDFVAATQGFGY</sequence>
<evidence type="ECO:0000313" key="2">
    <source>
        <dbReference type="EMBL" id="GEP04566.1"/>
    </source>
</evidence>
<keyword evidence="1" id="KW-0472">Membrane</keyword>
<keyword evidence="1" id="KW-0812">Transmembrane</keyword>
<evidence type="ECO:0000313" key="3">
    <source>
        <dbReference type="EMBL" id="GLS64845.1"/>
    </source>
</evidence>
<name>A0A512J3M8_9HYPH</name>
<protein>
    <submittedName>
        <fullName evidence="2">Uncharacterized protein</fullName>
    </submittedName>
</protein>
<dbReference type="EMBL" id="BSPK01000053">
    <property type="protein sequence ID" value="GLS64845.1"/>
    <property type="molecule type" value="Genomic_DNA"/>
</dbReference>
<reference evidence="3" key="4">
    <citation type="submission" date="2023-01" db="EMBL/GenBank/DDBJ databases">
        <title>Draft genome sequence of Methylobacterium oxalidis strain NBRC 107715.</title>
        <authorList>
            <person name="Sun Q."/>
            <person name="Mori K."/>
        </authorList>
    </citation>
    <scope>NUCLEOTIDE SEQUENCE</scope>
    <source>
        <strain evidence="3">NBRC 107715</strain>
    </source>
</reference>
<gene>
    <name evidence="3" type="ORF">GCM10007888_32260</name>
    <name evidence="2" type="ORF">MOX02_26040</name>
</gene>
<dbReference type="OrthoDB" id="8004709at2"/>